<protein>
    <submittedName>
        <fullName evidence="2">Uncharacterized protein</fullName>
    </submittedName>
</protein>
<dbReference type="AlphaFoldDB" id="A0A6C0ICB0"/>
<name>A0A6C0ICB0_9ZZZZ</name>
<accession>A0A6C0ICB0</accession>
<proteinExistence type="predicted"/>
<reference evidence="2" key="1">
    <citation type="journal article" date="2020" name="Nature">
        <title>Giant virus diversity and host interactions through global metagenomics.</title>
        <authorList>
            <person name="Schulz F."/>
            <person name="Roux S."/>
            <person name="Paez-Espino D."/>
            <person name="Jungbluth S."/>
            <person name="Walsh D.A."/>
            <person name="Denef V.J."/>
            <person name="McMahon K.D."/>
            <person name="Konstantinidis K.T."/>
            <person name="Eloe-Fadrosh E.A."/>
            <person name="Kyrpides N.C."/>
            <person name="Woyke T."/>
        </authorList>
    </citation>
    <scope>NUCLEOTIDE SEQUENCE</scope>
    <source>
        <strain evidence="2">GVMAG-M-3300023184-62</strain>
    </source>
</reference>
<feature type="compositionally biased region" description="Low complexity" evidence="1">
    <location>
        <begin position="81"/>
        <end position="93"/>
    </location>
</feature>
<evidence type="ECO:0000256" key="1">
    <source>
        <dbReference type="SAM" id="MobiDB-lite"/>
    </source>
</evidence>
<dbReference type="EMBL" id="MN740152">
    <property type="protein sequence ID" value="QHT90035.1"/>
    <property type="molecule type" value="Genomic_DNA"/>
</dbReference>
<sequence length="143" mass="16755">MESISYRYEKAPNIEQTFTYPDFMNCYDMMITIYSASQALDVWRRIRSELHNALLESFADFNHAVLRSIESHKAEWQPHIQSQTQQQTQTQPTKRGRSSSPCEEPTAKRVRIEIIPQMRRLSLTEGIQPPAKRAKIFTSHTIR</sequence>
<feature type="region of interest" description="Disordered" evidence="1">
    <location>
        <begin position="75"/>
        <end position="108"/>
    </location>
</feature>
<evidence type="ECO:0000313" key="2">
    <source>
        <dbReference type="EMBL" id="QHT90035.1"/>
    </source>
</evidence>
<organism evidence="2">
    <name type="scientific">viral metagenome</name>
    <dbReference type="NCBI Taxonomy" id="1070528"/>
    <lineage>
        <taxon>unclassified sequences</taxon>
        <taxon>metagenomes</taxon>
        <taxon>organismal metagenomes</taxon>
    </lineage>
</organism>